<dbReference type="Proteomes" id="UP000324585">
    <property type="component" value="Unassembled WGS sequence"/>
</dbReference>
<dbReference type="CDD" id="cd00081">
    <property type="entry name" value="Hint"/>
    <property type="match status" value="1"/>
</dbReference>
<evidence type="ECO:0000313" key="3">
    <source>
        <dbReference type="EMBL" id="KAA8492381.1"/>
    </source>
</evidence>
<feature type="chain" id="PRO_5023858871" evidence="1">
    <location>
        <begin position="34"/>
        <end position="576"/>
    </location>
</feature>
<organism evidence="3 4">
    <name type="scientific">Porphyridium purpureum</name>
    <name type="common">Red alga</name>
    <name type="synonym">Porphyridium cruentum</name>
    <dbReference type="NCBI Taxonomy" id="35688"/>
    <lineage>
        <taxon>Eukaryota</taxon>
        <taxon>Rhodophyta</taxon>
        <taxon>Bangiophyceae</taxon>
        <taxon>Porphyridiales</taxon>
        <taxon>Porphyridiaceae</taxon>
        <taxon>Porphyridium</taxon>
    </lineage>
</organism>
<dbReference type="PANTHER" id="PTHR46706:SF12">
    <property type="entry name" value="PROTEIN QUA-1-RELATED"/>
    <property type="match status" value="1"/>
</dbReference>
<protein>
    <submittedName>
        <fullName evidence="3">Desert hedgehog protein</fullName>
    </submittedName>
</protein>
<feature type="signal peptide" evidence="1">
    <location>
        <begin position="1"/>
        <end position="33"/>
    </location>
</feature>
<name>A0A5J4YLM4_PORPP</name>
<gene>
    <name evidence="3" type="ORF">FVE85_7888</name>
</gene>
<keyword evidence="1" id="KW-0732">Signal</keyword>
<dbReference type="PANTHER" id="PTHR46706">
    <property type="entry name" value="PROTEIN QUA-1-RELATED"/>
    <property type="match status" value="1"/>
</dbReference>
<dbReference type="EMBL" id="VRMN01000009">
    <property type="protein sequence ID" value="KAA8492381.1"/>
    <property type="molecule type" value="Genomic_DNA"/>
</dbReference>
<dbReference type="PROSITE" id="PS51257">
    <property type="entry name" value="PROKAR_LIPOPROTEIN"/>
    <property type="match status" value="1"/>
</dbReference>
<feature type="domain" description="Hedgehog protein Hint" evidence="2">
    <location>
        <begin position="385"/>
        <end position="544"/>
    </location>
</feature>
<dbReference type="Pfam" id="PF01079">
    <property type="entry name" value="Hint"/>
    <property type="match status" value="1"/>
</dbReference>
<dbReference type="GO" id="GO:0016540">
    <property type="term" value="P:protein autoprocessing"/>
    <property type="evidence" value="ECO:0007669"/>
    <property type="project" value="InterPro"/>
</dbReference>
<reference evidence="4" key="1">
    <citation type="journal article" date="2019" name="Nat. Commun.">
        <title>Expansion of phycobilisome linker gene families in mesophilic red algae.</title>
        <authorList>
            <person name="Lee J."/>
            <person name="Kim D."/>
            <person name="Bhattacharya D."/>
            <person name="Yoon H.S."/>
        </authorList>
    </citation>
    <scope>NUCLEOTIDE SEQUENCE [LARGE SCALE GENOMIC DNA]</scope>
    <source>
        <strain evidence="4">CCMP 1328</strain>
    </source>
</reference>
<accession>A0A5J4YLM4</accession>
<evidence type="ECO:0000259" key="2">
    <source>
        <dbReference type="Pfam" id="PF01079"/>
    </source>
</evidence>
<evidence type="ECO:0000313" key="4">
    <source>
        <dbReference type="Proteomes" id="UP000324585"/>
    </source>
</evidence>
<comment type="caution">
    <text evidence="3">The sequence shown here is derived from an EMBL/GenBank/DDBJ whole genome shotgun (WGS) entry which is preliminary data.</text>
</comment>
<dbReference type="OrthoDB" id="5212at2759"/>
<dbReference type="InterPro" id="IPR052140">
    <property type="entry name" value="Dev_Signal_Hedgehog-like"/>
</dbReference>
<dbReference type="SUPFAM" id="SSF51294">
    <property type="entry name" value="Hedgehog/intein (Hint) domain"/>
    <property type="match status" value="1"/>
</dbReference>
<sequence>MTKERMAPATKSLRALYVAIVFGACVAAGLAQAQNSPCTHQVDLNIQTEVPLGEDNRLNPVICASSAQATLPRYAFAVRYASDVSSPSGSVRSTFSARRINSNGELQAALNDVAIAFASGAEGAITAQFLPTTGFMCVPNGIGLNNTATDLKLEINLADVGVQPEQILSLIVVLYDGFASPAGASIQVQPDAYFEPALLVGLFTFALIPNDQDSVDAIEDAQEEGNIRVPYFANSFLVPSDIIPTPEPTEEPTEAPSQVAVEELEQPMQASLRSGVGFTGGLSSAINDFARQAFPEDPFRYRILLPQTCDDYMNERPDETMNYTLETVGMPQRFDERGDIGLTEAVHFAIYPPAVAQGEQPGATAFKSVSIRASESIPTPSPDPVCFPAHATVELASGERIRMDQVQVGDLVRVSPSEFSPVVLWGHREKHAVFGEFVALHVSESYEGIFSSRLVLAHSHLLYVNGELRPAGSVRIGDVTLNATTGTAMRVVRVEHHVRAAGLFHPHTAHGDVAVDGIIVSCYSHMLLPAMLQHALLLIQRVVHRAFLDLIGHRGASVLGSLLESGAPSWARPLLT</sequence>
<evidence type="ECO:0000256" key="1">
    <source>
        <dbReference type="SAM" id="SignalP"/>
    </source>
</evidence>
<keyword evidence="4" id="KW-1185">Reference proteome</keyword>
<proteinExistence type="predicted"/>
<dbReference type="Gene3D" id="2.170.16.10">
    <property type="entry name" value="Hedgehog/Intein (Hint) domain"/>
    <property type="match status" value="1"/>
</dbReference>
<dbReference type="AlphaFoldDB" id="A0A5J4YLM4"/>
<dbReference type="InterPro" id="IPR001767">
    <property type="entry name" value="Hedgehog_Hint"/>
</dbReference>
<dbReference type="InterPro" id="IPR036844">
    <property type="entry name" value="Hint_dom_sf"/>
</dbReference>